<dbReference type="GO" id="GO:0006950">
    <property type="term" value="P:response to stress"/>
    <property type="evidence" value="ECO:0007669"/>
    <property type="project" value="UniProtKB-ARBA"/>
</dbReference>
<evidence type="ECO:0000259" key="1">
    <source>
        <dbReference type="Pfam" id="PF10263"/>
    </source>
</evidence>
<sequence length="140" mass="16436">MAKRTKTVTKRQKIKRKLKKELSAVKMLKYKTTYKDIKKYFKLINEHVFDNKLSPFNDIELVHKPRNYIGQVVINDKIGKGTRNFVLEMLKSYGNKKEFVDTLAHEMIHLYQMANLGDTGNHNDTFFSFRPKLKAVGLDI</sequence>
<dbReference type="EMBL" id="UINC01017790">
    <property type="protein sequence ID" value="SVA74152.1"/>
    <property type="molecule type" value="Genomic_DNA"/>
</dbReference>
<feature type="domain" description="SprT-like" evidence="1">
    <location>
        <begin position="38"/>
        <end position="127"/>
    </location>
</feature>
<dbReference type="InterPro" id="IPR006640">
    <property type="entry name" value="SprT-like_domain"/>
</dbReference>
<accession>A0A381YC27</accession>
<organism evidence="2">
    <name type="scientific">marine metagenome</name>
    <dbReference type="NCBI Taxonomy" id="408172"/>
    <lineage>
        <taxon>unclassified sequences</taxon>
        <taxon>metagenomes</taxon>
        <taxon>ecological metagenomes</taxon>
    </lineage>
</organism>
<dbReference type="Pfam" id="PF10263">
    <property type="entry name" value="SprT-like"/>
    <property type="match status" value="1"/>
</dbReference>
<gene>
    <name evidence="2" type="ORF">METZ01_LOCUS127006</name>
</gene>
<evidence type="ECO:0000313" key="2">
    <source>
        <dbReference type="EMBL" id="SVA74152.1"/>
    </source>
</evidence>
<dbReference type="AlphaFoldDB" id="A0A381YC27"/>
<name>A0A381YC27_9ZZZZ</name>
<protein>
    <recommendedName>
        <fullName evidence="1">SprT-like domain-containing protein</fullName>
    </recommendedName>
</protein>
<reference evidence="2" key="1">
    <citation type="submission" date="2018-05" db="EMBL/GenBank/DDBJ databases">
        <authorList>
            <person name="Lanie J.A."/>
            <person name="Ng W.-L."/>
            <person name="Kazmierczak K.M."/>
            <person name="Andrzejewski T.M."/>
            <person name="Davidsen T.M."/>
            <person name="Wayne K.J."/>
            <person name="Tettelin H."/>
            <person name="Glass J.I."/>
            <person name="Rusch D."/>
            <person name="Podicherti R."/>
            <person name="Tsui H.-C.T."/>
            <person name="Winkler M.E."/>
        </authorList>
    </citation>
    <scope>NUCLEOTIDE SEQUENCE</scope>
</reference>
<proteinExistence type="predicted"/>